<evidence type="ECO:0000256" key="8">
    <source>
        <dbReference type="ARBA" id="ARBA00022691"/>
    </source>
</evidence>
<keyword evidence="14" id="KW-1185">Reference proteome</keyword>
<evidence type="ECO:0000313" key="14">
    <source>
        <dbReference type="Proteomes" id="UP001589890"/>
    </source>
</evidence>
<dbReference type="RefSeq" id="WP_380045352.1">
    <property type="nucleotide sequence ID" value="NZ_JBHLTC010000010.1"/>
</dbReference>
<dbReference type="SUPFAM" id="SSF53335">
    <property type="entry name" value="S-adenosyl-L-methionine-dependent methyltransferases"/>
    <property type="match status" value="1"/>
</dbReference>
<reference evidence="13 14" key="1">
    <citation type="submission" date="2024-09" db="EMBL/GenBank/DDBJ databases">
        <authorList>
            <person name="Sun Q."/>
            <person name="Mori K."/>
        </authorList>
    </citation>
    <scope>NUCLEOTIDE SEQUENCE [LARGE SCALE GENOMIC DNA]</scope>
    <source>
        <strain evidence="13 14">CGMCC 1.15906</strain>
    </source>
</reference>
<evidence type="ECO:0000256" key="9">
    <source>
        <dbReference type="ARBA" id="ARBA00030757"/>
    </source>
</evidence>
<evidence type="ECO:0000256" key="7">
    <source>
        <dbReference type="ARBA" id="ARBA00022679"/>
    </source>
</evidence>
<evidence type="ECO:0000256" key="12">
    <source>
        <dbReference type="SAM" id="MobiDB-lite"/>
    </source>
</evidence>
<dbReference type="Gene3D" id="3.40.50.150">
    <property type="entry name" value="Vaccinia Virus protein VP39"/>
    <property type="match status" value="1"/>
</dbReference>
<organism evidence="13 14">
    <name type="scientific">Kribbella deserti</name>
    <dbReference type="NCBI Taxonomy" id="1926257"/>
    <lineage>
        <taxon>Bacteria</taxon>
        <taxon>Bacillati</taxon>
        <taxon>Actinomycetota</taxon>
        <taxon>Actinomycetes</taxon>
        <taxon>Propionibacteriales</taxon>
        <taxon>Kribbellaceae</taxon>
        <taxon>Kribbella</taxon>
    </lineage>
</organism>
<keyword evidence="5" id="KW-0963">Cytoplasm</keyword>
<gene>
    <name evidence="13" type="ORF">ACFFGN_09355</name>
</gene>
<evidence type="ECO:0000256" key="2">
    <source>
        <dbReference type="ARBA" id="ARBA00005369"/>
    </source>
</evidence>
<evidence type="ECO:0000256" key="4">
    <source>
        <dbReference type="ARBA" id="ARBA00013346"/>
    </source>
</evidence>
<evidence type="ECO:0000256" key="3">
    <source>
        <dbReference type="ARBA" id="ARBA00011890"/>
    </source>
</evidence>
<evidence type="ECO:0000256" key="10">
    <source>
        <dbReference type="ARBA" id="ARBA00031323"/>
    </source>
</evidence>
<evidence type="ECO:0000256" key="6">
    <source>
        <dbReference type="ARBA" id="ARBA00022603"/>
    </source>
</evidence>
<dbReference type="Proteomes" id="UP001589890">
    <property type="component" value="Unassembled WGS sequence"/>
</dbReference>
<dbReference type="GO" id="GO:0008168">
    <property type="term" value="F:methyltransferase activity"/>
    <property type="evidence" value="ECO:0007669"/>
    <property type="project" value="UniProtKB-KW"/>
</dbReference>
<dbReference type="InterPro" id="IPR000682">
    <property type="entry name" value="PCMT"/>
</dbReference>
<evidence type="ECO:0000256" key="1">
    <source>
        <dbReference type="ARBA" id="ARBA00004496"/>
    </source>
</evidence>
<dbReference type="Pfam" id="PF01135">
    <property type="entry name" value="PCMT"/>
    <property type="match status" value="1"/>
</dbReference>
<dbReference type="EMBL" id="JBHLTC010000010">
    <property type="protein sequence ID" value="MFC0624266.1"/>
    <property type="molecule type" value="Genomic_DNA"/>
</dbReference>
<evidence type="ECO:0000256" key="5">
    <source>
        <dbReference type="ARBA" id="ARBA00022490"/>
    </source>
</evidence>
<keyword evidence="7" id="KW-0808">Transferase</keyword>
<name>A0ABV6QI12_9ACTN</name>
<evidence type="ECO:0000256" key="11">
    <source>
        <dbReference type="ARBA" id="ARBA00031350"/>
    </source>
</evidence>
<comment type="subcellular location">
    <subcellularLocation>
        <location evidence="1">Cytoplasm</location>
    </subcellularLocation>
</comment>
<feature type="region of interest" description="Disordered" evidence="12">
    <location>
        <begin position="341"/>
        <end position="360"/>
    </location>
</feature>
<dbReference type="PANTHER" id="PTHR11579:SF0">
    <property type="entry name" value="PROTEIN-L-ISOASPARTATE(D-ASPARTATE) O-METHYLTRANSFERASE"/>
    <property type="match status" value="1"/>
</dbReference>
<keyword evidence="8" id="KW-0949">S-adenosyl-L-methionine</keyword>
<dbReference type="EC" id="2.1.1.77" evidence="3"/>
<dbReference type="PANTHER" id="PTHR11579">
    <property type="entry name" value="PROTEIN-L-ISOASPARTATE O-METHYLTRANSFERASE"/>
    <property type="match status" value="1"/>
</dbReference>
<keyword evidence="6 13" id="KW-0489">Methyltransferase</keyword>
<dbReference type="CDD" id="cd02440">
    <property type="entry name" value="AdoMet_MTases"/>
    <property type="match status" value="1"/>
</dbReference>
<evidence type="ECO:0000313" key="13">
    <source>
        <dbReference type="EMBL" id="MFC0624266.1"/>
    </source>
</evidence>
<proteinExistence type="inferred from homology"/>
<dbReference type="InterPro" id="IPR029063">
    <property type="entry name" value="SAM-dependent_MTases_sf"/>
</dbReference>
<comment type="caution">
    <text evidence="13">The sequence shown here is derived from an EMBL/GenBank/DDBJ whole genome shotgun (WGS) entry which is preliminary data.</text>
</comment>
<accession>A0ABV6QI12</accession>
<comment type="similarity">
    <text evidence="2">Belongs to the methyltransferase superfamily. L-isoaspartyl/D-aspartyl protein methyltransferase family.</text>
</comment>
<sequence>MVTRGDLADPAWRRAFEEVPRHEFVPLFYDKQQNPVSRHQPEQVTTWLAEVYTDEALATQLAEGIVVSSSSQPSLMAIMLEALRLEGNERVLEIGTGTGYNAALLCHRLGEYRVVTIDVDPDITSLARSRLADVGYQPLVATGNGLEGYEGRAPYQRIIATVGLEYVPTAWLEQLTPGGLVVAPLGAGVIRLENHGDGTAIQADGRFLRTPAYFMPLRGVEVAQNLVRPDLPTGMPRPTDVRASVLTGNSLRFLTSLLMPRFVYQYDVDTLDAHGKPTAARIWSVDGSIAEVRGDEVLEAGPTRLWSRLEEIRQIQLEHGKPERDRFGLTVDADGQRLWLDDPDGPSWPLAVPPAGSTGQ</sequence>
<protein>
    <recommendedName>
        <fullName evidence="4">Protein-L-isoaspartate O-methyltransferase</fullName>
        <ecNumber evidence="3">2.1.1.77</ecNumber>
    </recommendedName>
    <alternativeName>
        <fullName evidence="11">L-isoaspartyl protein carboxyl methyltransferase</fullName>
    </alternativeName>
    <alternativeName>
        <fullName evidence="9">Protein L-isoaspartyl methyltransferase</fullName>
    </alternativeName>
    <alternativeName>
        <fullName evidence="10">Protein-beta-aspartate methyltransferase</fullName>
    </alternativeName>
</protein>
<dbReference type="GO" id="GO:0032259">
    <property type="term" value="P:methylation"/>
    <property type="evidence" value="ECO:0007669"/>
    <property type="project" value="UniProtKB-KW"/>
</dbReference>